<keyword evidence="12" id="KW-1185">Reference proteome</keyword>
<feature type="domain" description="Histidine kinase" evidence="10">
    <location>
        <begin position="369"/>
        <end position="591"/>
    </location>
</feature>
<evidence type="ECO:0000256" key="7">
    <source>
        <dbReference type="ARBA" id="ARBA00022840"/>
    </source>
</evidence>
<dbReference type="InterPro" id="IPR000014">
    <property type="entry name" value="PAS"/>
</dbReference>
<reference evidence="11 12" key="1">
    <citation type="submission" date="2016-05" db="EMBL/GenBank/DDBJ databases">
        <title>Microbial solvent formation.</title>
        <authorList>
            <person name="Poehlein A."/>
            <person name="Montoya Solano J.D."/>
            <person name="Flitsch S."/>
            <person name="Krabben P."/>
            <person name="Duerre P."/>
            <person name="Daniel R."/>
        </authorList>
    </citation>
    <scope>NUCLEOTIDE SEQUENCE [LARGE SCALE GENOMIC DNA]</scope>
    <source>
        <strain evidence="11 12">DSM 2619</strain>
    </source>
</reference>
<dbReference type="SUPFAM" id="SSF55874">
    <property type="entry name" value="ATPase domain of HSP90 chaperone/DNA topoisomerase II/histidine kinase"/>
    <property type="match status" value="1"/>
</dbReference>
<organism evidence="11 12">
    <name type="scientific">Clostridium puniceum</name>
    <dbReference type="NCBI Taxonomy" id="29367"/>
    <lineage>
        <taxon>Bacteria</taxon>
        <taxon>Bacillati</taxon>
        <taxon>Bacillota</taxon>
        <taxon>Clostridia</taxon>
        <taxon>Eubacteriales</taxon>
        <taxon>Clostridiaceae</taxon>
        <taxon>Clostridium</taxon>
    </lineage>
</organism>
<keyword evidence="9" id="KW-0812">Transmembrane</keyword>
<dbReference type="SUPFAM" id="SSF47384">
    <property type="entry name" value="Homodimeric domain of signal transducing histidine kinase"/>
    <property type="match status" value="1"/>
</dbReference>
<keyword evidence="6 11" id="KW-0418">Kinase</keyword>
<keyword evidence="9" id="KW-1133">Transmembrane helix</keyword>
<dbReference type="InterPro" id="IPR003661">
    <property type="entry name" value="HisK_dim/P_dom"/>
</dbReference>
<proteinExistence type="predicted"/>
<dbReference type="InterPro" id="IPR035965">
    <property type="entry name" value="PAS-like_dom_sf"/>
</dbReference>
<dbReference type="STRING" id="29367.CLPUN_52300"/>
<evidence type="ECO:0000313" key="11">
    <source>
        <dbReference type="EMBL" id="OOM70315.1"/>
    </source>
</evidence>
<evidence type="ECO:0000256" key="8">
    <source>
        <dbReference type="ARBA" id="ARBA00023012"/>
    </source>
</evidence>
<dbReference type="FunFam" id="3.30.565.10:FF:000037">
    <property type="entry name" value="Hybrid sensor histidine kinase/response regulator"/>
    <property type="match status" value="1"/>
</dbReference>
<evidence type="ECO:0000256" key="6">
    <source>
        <dbReference type="ARBA" id="ARBA00022777"/>
    </source>
</evidence>
<accession>A0A1S8SYJ6</accession>
<dbReference type="InterPro" id="IPR003594">
    <property type="entry name" value="HATPase_dom"/>
</dbReference>
<dbReference type="GO" id="GO:0005524">
    <property type="term" value="F:ATP binding"/>
    <property type="evidence" value="ECO:0007669"/>
    <property type="project" value="UniProtKB-KW"/>
</dbReference>
<keyword evidence="4 11" id="KW-0808">Transferase</keyword>
<dbReference type="Pfam" id="PF02518">
    <property type="entry name" value="HATPase_c"/>
    <property type="match status" value="1"/>
</dbReference>
<evidence type="ECO:0000313" key="12">
    <source>
        <dbReference type="Proteomes" id="UP000190890"/>
    </source>
</evidence>
<dbReference type="PROSITE" id="PS50109">
    <property type="entry name" value="HIS_KIN"/>
    <property type="match status" value="1"/>
</dbReference>
<dbReference type="InterPro" id="IPR036890">
    <property type="entry name" value="HATPase_C_sf"/>
</dbReference>
<sequence>MINTLINKNENNLSMMLSIIKIGIIAFISVIVYINLPKYWTDFKVENNSEFNLYISGCFLCITGLGYIIWLIINRKTYQSSNVFRISWLIENIFFIFIISLPIYLSTVYENEYKYLFLLLILYSVIQYGSRYGIITSLFSSVTILLADLLYAPIEDGINIYFQKDLILAGIFIFVAWILGYYVDTELKNNKTKDDTLNILSTELEEKDEKRKEMEALLLNNKICYDMLFENSLNAIIVHRNGIIIYANRSTAKLLGYENLGNLNGKNFYNHYVADPELRIQKKYSYITYNKLSKIIEEEKILKCNGESIPVANTSSFFTYKGEPSIMTFLRDITSEKQVESLQEDVEKNLKLLNETREFNNLITNFFTNMSHELKTPVNVIYAAIQTINLYLNDYKLDNSVKCKSYLKIMKQNCLRMIRLINNLLDITKLDSGFIKINKKNGDIVNVIEDIVQSVAGYVESKEIELIFDTELEEGIIGFDHDMVERIMLNLISNAVKYSHPNGHIYINIIDKKSSIIIEVKDEGEGIPKEKLSVIFERFGQVNNTLSRKCEGTGIGLYLVKSFVEMHGGKISVLSEEGRGSQFLIELPAVLVDNDNPADKILFKTKVEKIEIEFSDIYSIKD</sequence>
<dbReference type="InterPro" id="IPR036097">
    <property type="entry name" value="HisK_dim/P_sf"/>
</dbReference>
<feature type="transmembrane region" description="Helical" evidence="9">
    <location>
        <begin position="12"/>
        <end position="34"/>
    </location>
</feature>
<dbReference type="PANTHER" id="PTHR43547">
    <property type="entry name" value="TWO-COMPONENT HISTIDINE KINASE"/>
    <property type="match status" value="1"/>
</dbReference>
<dbReference type="Pfam" id="PF13188">
    <property type="entry name" value="PAS_8"/>
    <property type="match status" value="1"/>
</dbReference>
<dbReference type="PANTHER" id="PTHR43547:SF2">
    <property type="entry name" value="HYBRID SIGNAL TRANSDUCTION HISTIDINE KINASE C"/>
    <property type="match status" value="1"/>
</dbReference>
<comment type="catalytic activity">
    <reaction evidence="1">
        <text>ATP + protein L-histidine = ADP + protein N-phospho-L-histidine.</text>
        <dbReference type="EC" id="2.7.13.3"/>
    </reaction>
</comment>
<keyword evidence="7" id="KW-0067">ATP-binding</keyword>
<evidence type="ECO:0000256" key="3">
    <source>
        <dbReference type="ARBA" id="ARBA00022553"/>
    </source>
</evidence>
<gene>
    <name evidence="11" type="primary">tmoS_4</name>
    <name evidence="11" type="ORF">CLPUN_52300</name>
</gene>
<evidence type="ECO:0000256" key="9">
    <source>
        <dbReference type="SAM" id="Phobius"/>
    </source>
</evidence>
<dbReference type="PRINTS" id="PR00344">
    <property type="entry name" value="BCTRLSENSOR"/>
</dbReference>
<feature type="transmembrane region" description="Helical" evidence="9">
    <location>
        <begin position="137"/>
        <end position="154"/>
    </location>
</feature>
<evidence type="ECO:0000256" key="4">
    <source>
        <dbReference type="ARBA" id="ARBA00022679"/>
    </source>
</evidence>
<evidence type="ECO:0000256" key="1">
    <source>
        <dbReference type="ARBA" id="ARBA00000085"/>
    </source>
</evidence>
<keyword evidence="8" id="KW-0902">Two-component regulatory system</keyword>
<dbReference type="GO" id="GO:0000155">
    <property type="term" value="F:phosphorelay sensor kinase activity"/>
    <property type="evidence" value="ECO:0007669"/>
    <property type="project" value="InterPro"/>
</dbReference>
<feature type="transmembrane region" description="Helical" evidence="9">
    <location>
        <begin position="86"/>
        <end position="107"/>
    </location>
</feature>
<keyword evidence="3" id="KW-0597">Phosphoprotein</keyword>
<dbReference type="Proteomes" id="UP000190890">
    <property type="component" value="Unassembled WGS sequence"/>
</dbReference>
<comment type="caution">
    <text evidence="11">The sequence shown here is derived from an EMBL/GenBank/DDBJ whole genome shotgun (WGS) entry which is preliminary data.</text>
</comment>
<protein>
    <recommendedName>
        <fullName evidence="2">histidine kinase</fullName>
        <ecNumber evidence="2">2.7.13.3</ecNumber>
    </recommendedName>
</protein>
<evidence type="ECO:0000259" key="10">
    <source>
        <dbReference type="PROSITE" id="PS50109"/>
    </source>
</evidence>
<dbReference type="Gene3D" id="3.30.450.20">
    <property type="entry name" value="PAS domain"/>
    <property type="match status" value="1"/>
</dbReference>
<dbReference type="SUPFAM" id="SSF55785">
    <property type="entry name" value="PYP-like sensor domain (PAS domain)"/>
    <property type="match status" value="1"/>
</dbReference>
<dbReference type="EMBL" id="LZZM01000241">
    <property type="protein sequence ID" value="OOM70315.1"/>
    <property type="molecule type" value="Genomic_DNA"/>
</dbReference>
<name>A0A1S8SYJ6_9CLOT</name>
<dbReference type="RefSeq" id="WP_077850111.1">
    <property type="nucleotide sequence ID" value="NZ_LZZM01000241.1"/>
</dbReference>
<feature type="transmembrane region" description="Helical" evidence="9">
    <location>
        <begin position="54"/>
        <end position="74"/>
    </location>
</feature>
<evidence type="ECO:0000256" key="5">
    <source>
        <dbReference type="ARBA" id="ARBA00022741"/>
    </source>
</evidence>
<dbReference type="SMART" id="SM00388">
    <property type="entry name" value="HisKA"/>
    <property type="match status" value="1"/>
</dbReference>
<dbReference type="AlphaFoldDB" id="A0A1S8SYJ6"/>
<dbReference type="InterPro" id="IPR005467">
    <property type="entry name" value="His_kinase_dom"/>
</dbReference>
<dbReference type="NCBIfam" id="TIGR00229">
    <property type="entry name" value="sensory_box"/>
    <property type="match status" value="1"/>
</dbReference>
<dbReference type="Gene3D" id="1.10.287.130">
    <property type="match status" value="1"/>
</dbReference>
<evidence type="ECO:0000256" key="2">
    <source>
        <dbReference type="ARBA" id="ARBA00012438"/>
    </source>
</evidence>
<dbReference type="SMART" id="SM00387">
    <property type="entry name" value="HATPase_c"/>
    <property type="match status" value="1"/>
</dbReference>
<feature type="transmembrane region" description="Helical" evidence="9">
    <location>
        <begin position="166"/>
        <end position="183"/>
    </location>
</feature>
<keyword evidence="9" id="KW-0472">Membrane</keyword>
<dbReference type="Pfam" id="PF00512">
    <property type="entry name" value="HisKA"/>
    <property type="match status" value="1"/>
</dbReference>
<dbReference type="EC" id="2.7.13.3" evidence="2"/>
<dbReference type="CDD" id="cd00082">
    <property type="entry name" value="HisKA"/>
    <property type="match status" value="1"/>
</dbReference>
<dbReference type="Gene3D" id="3.30.565.10">
    <property type="entry name" value="Histidine kinase-like ATPase, C-terminal domain"/>
    <property type="match status" value="1"/>
</dbReference>
<dbReference type="InterPro" id="IPR004358">
    <property type="entry name" value="Sig_transdc_His_kin-like_C"/>
</dbReference>
<keyword evidence="5" id="KW-0547">Nucleotide-binding</keyword>